<dbReference type="InterPro" id="IPR007813">
    <property type="entry name" value="PilN"/>
</dbReference>
<gene>
    <name evidence="3" type="ORF">V3330_15460</name>
</gene>
<dbReference type="InterPro" id="IPR043129">
    <property type="entry name" value="ATPase_NBD"/>
</dbReference>
<dbReference type="Pfam" id="PF05137">
    <property type="entry name" value="PilN"/>
    <property type="match status" value="1"/>
</dbReference>
<feature type="coiled-coil region" evidence="1">
    <location>
        <begin position="247"/>
        <end position="284"/>
    </location>
</feature>
<dbReference type="InterPro" id="IPR052534">
    <property type="entry name" value="Extracell_DNA_Util/SecSys_Comp"/>
</dbReference>
<evidence type="ECO:0000313" key="4">
    <source>
        <dbReference type="Proteomes" id="UP001359886"/>
    </source>
</evidence>
<keyword evidence="4" id="KW-1185">Reference proteome</keyword>
<name>A0AAW9RLQ8_9GAMM</name>
<evidence type="ECO:0000313" key="3">
    <source>
        <dbReference type="EMBL" id="MEJ8569028.1"/>
    </source>
</evidence>
<feature type="transmembrane region" description="Helical" evidence="2">
    <location>
        <begin position="220"/>
        <end position="237"/>
    </location>
</feature>
<dbReference type="Gene3D" id="3.30.1490.300">
    <property type="match status" value="1"/>
</dbReference>
<dbReference type="SUPFAM" id="SSF53067">
    <property type="entry name" value="Actin-like ATPase domain"/>
    <property type="match status" value="1"/>
</dbReference>
<keyword evidence="2" id="KW-0812">Transmembrane</keyword>
<evidence type="ECO:0000256" key="1">
    <source>
        <dbReference type="SAM" id="Coils"/>
    </source>
</evidence>
<dbReference type="PANTHER" id="PTHR40278:SF1">
    <property type="entry name" value="DNA UTILIZATION PROTEIN HOFN"/>
    <property type="match status" value="1"/>
</dbReference>
<keyword evidence="1" id="KW-0175">Coiled coil</keyword>
<comment type="caution">
    <text evidence="3">The sequence shown here is derived from an EMBL/GenBank/DDBJ whole genome shotgun (WGS) entry which is preliminary data.</text>
</comment>
<reference evidence="3 4" key="1">
    <citation type="submission" date="2024-02" db="EMBL/GenBank/DDBJ databases">
        <title>A novel Wenzhouxiangellaceae bacterium, isolated from coastal sediments.</title>
        <authorList>
            <person name="Du Z.-J."/>
            <person name="Ye Y.-Q."/>
            <person name="Zhang X.-Y."/>
        </authorList>
    </citation>
    <scope>NUCLEOTIDE SEQUENCE [LARGE SCALE GENOMIC DNA]</scope>
    <source>
        <strain evidence="3 4">CH-27</strain>
    </source>
</reference>
<proteinExistence type="predicted"/>
<dbReference type="EMBL" id="JAZHOG010000011">
    <property type="protein sequence ID" value="MEJ8569028.1"/>
    <property type="molecule type" value="Genomic_DNA"/>
</dbReference>
<accession>A0AAW9RLQ8</accession>
<sequence>MALALNNTIQYWRARIQHGPAGEFVRWWLGELRQLLPAKWQQRLQLATRRVVLQMDSGDIRLGVEEGGDIRALGEFPAGEDAGLQRQRILTVLEESELGEMPRFLVLDDTGVLRKELKLPAAAEANLRQVLTFEMDRQTPFRAADVYFDWRVLRGSKEAGDVHLELLVTPRAVVDNACEGLAARGLSVSGVDVVANGEVLGVNLLPPERRVTSVNPRTRLNYALAGAALVLLVLVMVQSLSLRASRVEDLEAAIEAVQDEARRVQGLREQVEETSEAASFLTRKRSLSPMAIEVLADVTRTLPDDTYLDRLVIGQDSVLMQGKSRNAQQLIEIVNKSDRLEEAAFRGSTRLDAATGLEIFEIGATVSARGGG</sequence>
<protein>
    <submittedName>
        <fullName evidence="3">PilN domain-containing protein</fullName>
    </submittedName>
</protein>
<dbReference type="Proteomes" id="UP001359886">
    <property type="component" value="Unassembled WGS sequence"/>
</dbReference>
<dbReference type="RefSeq" id="WP_354696353.1">
    <property type="nucleotide sequence ID" value="NZ_JAZHOG010000011.1"/>
</dbReference>
<keyword evidence="2" id="KW-1133">Transmembrane helix</keyword>
<dbReference type="PANTHER" id="PTHR40278">
    <property type="entry name" value="DNA UTILIZATION PROTEIN HOFN"/>
    <property type="match status" value="1"/>
</dbReference>
<evidence type="ECO:0000256" key="2">
    <source>
        <dbReference type="SAM" id="Phobius"/>
    </source>
</evidence>
<keyword evidence="2" id="KW-0472">Membrane</keyword>
<dbReference type="Gene3D" id="3.30.420.40">
    <property type="match status" value="1"/>
</dbReference>
<organism evidence="3 4">
    <name type="scientific">Elongatibacter sediminis</name>
    <dbReference type="NCBI Taxonomy" id="3119006"/>
    <lineage>
        <taxon>Bacteria</taxon>
        <taxon>Pseudomonadati</taxon>
        <taxon>Pseudomonadota</taxon>
        <taxon>Gammaproteobacteria</taxon>
        <taxon>Chromatiales</taxon>
        <taxon>Wenzhouxiangellaceae</taxon>
        <taxon>Elongatibacter</taxon>
    </lineage>
</organism>
<dbReference type="AlphaFoldDB" id="A0AAW9RLQ8"/>